<dbReference type="Pfam" id="PF00520">
    <property type="entry name" value="Ion_trans"/>
    <property type="match status" value="2"/>
</dbReference>
<feature type="transmembrane region" description="Helical" evidence="6">
    <location>
        <begin position="614"/>
        <end position="632"/>
    </location>
</feature>
<protein>
    <recommendedName>
        <fullName evidence="7">Ion transport domain-containing protein</fullName>
    </recommendedName>
</protein>
<comment type="caution">
    <text evidence="8">The sequence shown here is derived from an EMBL/GenBank/DDBJ whole genome shotgun (WGS) entry which is preliminary data.</text>
</comment>
<organism evidence="8 9">
    <name type="scientific">Tetraparma gracilis</name>
    <dbReference type="NCBI Taxonomy" id="2962635"/>
    <lineage>
        <taxon>Eukaryota</taxon>
        <taxon>Sar</taxon>
        <taxon>Stramenopiles</taxon>
        <taxon>Ochrophyta</taxon>
        <taxon>Bolidophyceae</taxon>
        <taxon>Parmales</taxon>
        <taxon>Triparmaceae</taxon>
        <taxon>Tetraparma</taxon>
    </lineage>
</organism>
<keyword evidence="9" id="KW-1185">Reference proteome</keyword>
<evidence type="ECO:0000256" key="6">
    <source>
        <dbReference type="SAM" id="Phobius"/>
    </source>
</evidence>
<feature type="region of interest" description="Disordered" evidence="5">
    <location>
        <begin position="736"/>
        <end position="759"/>
    </location>
</feature>
<feature type="transmembrane region" description="Helical" evidence="6">
    <location>
        <begin position="480"/>
        <end position="501"/>
    </location>
</feature>
<evidence type="ECO:0000256" key="1">
    <source>
        <dbReference type="ARBA" id="ARBA00004141"/>
    </source>
</evidence>
<dbReference type="PANTHER" id="PTHR46726">
    <property type="entry name" value="TWO PORE CHANNEL 3"/>
    <property type="match status" value="1"/>
</dbReference>
<feature type="transmembrane region" description="Helical" evidence="6">
    <location>
        <begin position="545"/>
        <end position="563"/>
    </location>
</feature>
<keyword evidence="3 6" id="KW-1133">Transmembrane helix</keyword>
<dbReference type="Gene3D" id="1.10.287.70">
    <property type="match status" value="2"/>
</dbReference>
<name>A0ABQ6N794_9STRA</name>
<evidence type="ECO:0000256" key="3">
    <source>
        <dbReference type="ARBA" id="ARBA00022989"/>
    </source>
</evidence>
<evidence type="ECO:0000256" key="2">
    <source>
        <dbReference type="ARBA" id="ARBA00022692"/>
    </source>
</evidence>
<dbReference type="EMBL" id="BRYB01002223">
    <property type="protein sequence ID" value="GMI41512.1"/>
    <property type="molecule type" value="Genomic_DNA"/>
</dbReference>
<feature type="transmembrane region" description="Helical" evidence="6">
    <location>
        <begin position="583"/>
        <end position="602"/>
    </location>
</feature>
<comment type="subcellular location">
    <subcellularLocation>
        <location evidence="1">Membrane</location>
        <topology evidence="1">Multi-pass membrane protein</topology>
    </subcellularLocation>
</comment>
<reference evidence="8 9" key="1">
    <citation type="journal article" date="2023" name="Commun. Biol.">
        <title>Genome analysis of Parmales, the sister group of diatoms, reveals the evolutionary specialization of diatoms from phago-mixotrophs to photoautotrophs.</title>
        <authorList>
            <person name="Ban H."/>
            <person name="Sato S."/>
            <person name="Yoshikawa S."/>
            <person name="Yamada K."/>
            <person name="Nakamura Y."/>
            <person name="Ichinomiya M."/>
            <person name="Sato N."/>
            <person name="Blanc-Mathieu R."/>
            <person name="Endo H."/>
            <person name="Kuwata A."/>
            <person name="Ogata H."/>
        </authorList>
    </citation>
    <scope>NUCLEOTIDE SEQUENCE [LARGE SCALE GENOMIC DNA]</scope>
</reference>
<feature type="domain" description="Ion transport" evidence="7">
    <location>
        <begin position="38"/>
        <end position="287"/>
    </location>
</feature>
<feature type="transmembrane region" description="Helical" evidence="6">
    <location>
        <begin position="703"/>
        <end position="725"/>
    </location>
</feature>
<dbReference type="Proteomes" id="UP001165060">
    <property type="component" value="Unassembled WGS sequence"/>
</dbReference>
<accession>A0ABQ6N794</accession>
<gene>
    <name evidence="8" type="ORF">TeGR_g1039</name>
</gene>
<evidence type="ECO:0000313" key="9">
    <source>
        <dbReference type="Proteomes" id="UP001165060"/>
    </source>
</evidence>
<feature type="domain" description="Ion transport" evidence="7">
    <location>
        <begin position="481"/>
        <end position="731"/>
    </location>
</feature>
<evidence type="ECO:0000259" key="7">
    <source>
        <dbReference type="Pfam" id="PF00520"/>
    </source>
</evidence>
<evidence type="ECO:0000256" key="5">
    <source>
        <dbReference type="SAM" id="MobiDB-lite"/>
    </source>
</evidence>
<proteinExistence type="predicted"/>
<evidence type="ECO:0000256" key="4">
    <source>
        <dbReference type="ARBA" id="ARBA00023136"/>
    </source>
</evidence>
<feature type="transmembrane region" description="Helical" evidence="6">
    <location>
        <begin position="149"/>
        <end position="174"/>
    </location>
</feature>
<sequence>MAVPVEPEALHGRENTVYNISAAALKAKWLYHDRRYRNLITFITFLHITLGVFEGKDSDYSISHWGFFAETLFLLTYMADSLLVLRFVGRARWCKQEVFFFLLAVVMVGDVNGAHLLGKYPLTRCLRPAFFAARRRHLRACFVSMFKSMVACLPLIGILSMFLLVFATVGWIVFDATKNGAYETLRSDDGITNSTGGEFCSTANHGDGVYAVPGSCNDYFRTFPQSVYQVWILLMKVNMPDIMVPYSQIHEISAVFFVVYTVLTQFFFLRLLLAASFSNYKRDTEEKHRRRLAFKEVAYMKAFALLSTSSLSKSNADQYPSEASLDVPHLGSSYTSLASPAPTITQQAQEIVQQPRGRKGLKNLANVLVENDGGRIGRRAVTLDAWRKMMSVLRPDLISNPWIYDLMFVASSNSIKTSEQFKEDPTINYKEFCECCHSVNLKVTQTIEVQKRMREELEDKPFRRCLRSARAHVTYLFEETYFEVIVQCILAMTSITSIVTVSDKTYNNKQLTLAMQAITAVLYSGVMCTALIARGRRFWSKIENQICFLAMVAIISIFVLANLEHYTYISYGNESLDSALSVLYIVVVLRSLLFIKFHPAVIQTFDAIRLIMPMLGRIAMVFFATVYSFVMIGSSCFESTLYENPAIQAMPYYQYHYTDLNFANFWSSTLMLHQMLLGPHFPVFIEAVAKAHGSWFLPGIYFVSYYIVVVVFVQNVVVAFILESYMRQRGKTKQRQGGRWGKLNLSSKDTSSESEGKTRLSPAQKTWLIRMYRGLRVVMDSADVEHGEEPQGMNITGRLGRKSSGAEDRKVLEEQKTDLIVTLQKRIVELEASEERLKTQVTNNLRRRKSMYGIF</sequence>
<dbReference type="InterPro" id="IPR005821">
    <property type="entry name" value="Ion_trans_dom"/>
</dbReference>
<feature type="transmembrane region" description="Helical" evidence="6">
    <location>
        <begin position="513"/>
        <end position="533"/>
    </location>
</feature>
<keyword evidence="4 6" id="KW-0472">Membrane</keyword>
<keyword evidence="2 6" id="KW-0812">Transmembrane</keyword>
<feature type="transmembrane region" description="Helical" evidence="6">
    <location>
        <begin position="65"/>
        <end position="85"/>
    </location>
</feature>
<feature type="transmembrane region" description="Helical" evidence="6">
    <location>
        <begin position="36"/>
        <end position="53"/>
    </location>
</feature>
<dbReference type="PANTHER" id="PTHR46726:SF1">
    <property type="entry name" value="TWO-PORE CALCIUM CHANNEL 3"/>
    <property type="match status" value="1"/>
</dbReference>
<dbReference type="SUPFAM" id="SSF81324">
    <property type="entry name" value="Voltage-gated potassium channels"/>
    <property type="match status" value="1"/>
</dbReference>
<evidence type="ECO:0000313" key="8">
    <source>
        <dbReference type="EMBL" id="GMI41512.1"/>
    </source>
</evidence>
<feature type="transmembrane region" description="Helical" evidence="6">
    <location>
        <begin position="252"/>
        <end position="273"/>
    </location>
</feature>